<keyword evidence="3" id="KW-1003">Cell membrane</keyword>
<comment type="similarity">
    <text evidence="8">Belongs to the binding-protein-dependent transport system permease family.</text>
</comment>
<protein>
    <submittedName>
        <fullName evidence="10">Amino acid ABC transporter permease</fullName>
    </submittedName>
</protein>
<evidence type="ECO:0000256" key="6">
    <source>
        <dbReference type="ARBA" id="ARBA00022989"/>
    </source>
</evidence>
<keyword evidence="4 8" id="KW-0812">Transmembrane</keyword>
<keyword evidence="6 8" id="KW-1133">Transmembrane helix</keyword>
<dbReference type="PANTHER" id="PTHR30614">
    <property type="entry name" value="MEMBRANE COMPONENT OF AMINO ACID ABC TRANSPORTER"/>
    <property type="match status" value="1"/>
</dbReference>
<evidence type="ECO:0000256" key="4">
    <source>
        <dbReference type="ARBA" id="ARBA00022692"/>
    </source>
</evidence>
<evidence type="ECO:0000256" key="3">
    <source>
        <dbReference type="ARBA" id="ARBA00022475"/>
    </source>
</evidence>
<dbReference type="InterPro" id="IPR010065">
    <property type="entry name" value="AA_ABC_transptr_permease_3TM"/>
</dbReference>
<evidence type="ECO:0000256" key="1">
    <source>
        <dbReference type="ARBA" id="ARBA00004651"/>
    </source>
</evidence>
<evidence type="ECO:0000256" key="2">
    <source>
        <dbReference type="ARBA" id="ARBA00022448"/>
    </source>
</evidence>
<keyword evidence="2 8" id="KW-0813">Transport</keyword>
<evidence type="ECO:0000313" key="11">
    <source>
        <dbReference type="Proteomes" id="UP000271031"/>
    </source>
</evidence>
<dbReference type="RefSeq" id="WP_122919808.1">
    <property type="nucleotide sequence ID" value="NZ_RHHQ01000017.1"/>
</dbReference>
<dbReference type="Pfam" id="PF00528">
    <property type="entry name" value="BPD_transp_1"/>
    <property type="match status" value="1"/>
</dbReference>
<keyword evidence="11" id="KW-1185">Reference proteome</keyword>
<name>A0A3M8DB38_9BACL</name>
<reference evidence="10 11" key="1">
    <citation type="submission" date="2018-10" db="EMBL/GenBank/DDBJ databases">
        <title>Phylogenomics of Brevibacillus.</title>
        <authorList>
            <person name="Dunlap C."/>
        </authorList>
    </citation>
    <scope>NUCLEOTIDE SEQUENCE [LARGE SCALE GENOMIC DNA]</scope>
    <source>
        <strain evidence="10 11">JCM 15716</strain>
    </source>
</reference>
<feature type="domain" description="ABC transmembrane type-1" evidence="9">
    <location>
        <begin position="18"/>
        <end position="206"/>
    </location>
</feature>
<organism evidence="10 11">
    <name type="scientific">Brevibacillus fluminis</name>
    <dbReference type="NCBI Taxonomy" id="511487"/>
    <lineage>
        <taxon>Bacteria</taxon>
        <taxon>Bacillati</taxon>
        <taxon>Bacillota</taxon>
        <taxon>Bacilli</taxon>
        <taxon>Bacillales</taxon>
        <taxon>Paenibacillaceae</taxon>
        <taxon>Brevibacillus</taxon>
    </lineage>
</organism>
<evidence type="ECO:0000259" key="9">
    <source>
        <dbReference type="PROSITE" id="PS50928"/>
    </source>
</evidence>
<dbReference type="SUPFAM" id="SSF161098">
    <property type="entry name" value="MetI-like"/>
    <property type="match status" value="1"/>
</dbReference>
<proteinExistence type="inferred from homology"/>
<keyword evidence="7 8" id="KW-0472">Membrane</keyword>
<evidence type="ECO:0000313" key="10">
    <source>
        <dbReference type="EMBL" id="RNB84525.1"/>
    </source>
</evidence>
<comment type="subcellular location">
    <subcellularLocation>
        <location evidence="1 8">Cell membrane</location>
        <topology evidence="1 8">Multi-pass membrane protein</topology>
    </subcellularLocation>
</comment>
<feature type="transmembrane region" description="Helical" evidence="8">
    <location>
        <begin position="56"/>
        <end position="77"/>
    </location>
</feature>
<feature type="transmembrane region" description="Helical" evidence="8">
    <location>
        <begin position="182"/>
        <end position="206"/>
    </location>
</feature>
<dbReference type="PROSITE" id="PS50928">
    <property type="entry name" value="ABC_TM1"/>
    <property type="match status" value="1"/>
</dbReference>
<dbReference type="Gene3D" id="1.10.3720.10">
    <property type="entry name" value="MetI-like"/>
    <property type="match status" value="1"/>
</dbReference>
<feature type="transmembrane region" description="Helical" evidence="8">
    <location>
        <begin position="20"/>
        <end position="44"/>
    </location>
</feature>
<dbReference type="AlphaFoldDB" id="A0A3M8DB38"/>
<comment type="caution">
    <text evidence="10">The sequence shown here is derived from an EMBL/GenBank/DDBJ whole genome shotgun (WGS) entry which is preliminary data.</text>
</comment>
<dbReference type="NCBIfam" id="TIGR01726">
    <property type="entry name" value="HEQRo_perm_3TM"/>
    <property type="match status" value="1"/>
</dbReference>
<dbReference type="PANTHER" id="PTHR30614:SF0">
    <property type="entry name" value="L-CYSTINE TRANSPORT SYSTEM PERMEASE PROTEIN TCYL"/>
    <property type="match status" value="1"/>
</dbReference>
<dbReference type="EMBL" id="RHHQ01000017">
    <property type="protein sequence ID" value="RNB84525.1"/>
    <property type="molecule type" value="Genomic_DNA"/>
</dbReference>
<dbReference type="FunFam" id="1.10.3720.10:FF:000033">
    <property type="entry name" value="Polar amino acid ABC transporter permease"/>
    <property type="match status" value="1"/>
</dbReference>
<dbReference type="InterPro" id="IPR000515">
    <property type="entry name" value="MetI-like"/>
</dbReference>
<dbReference type="CDD" id="cd06261">
    <property type="entry name" value="TM_PBP2"/>
    <property type="match status" value="1"/>
</dbReference>
<evidence type="ECO:0000256" key="8">
    <source>
        <dbReference type="RuleBase" id="RU363032"/>
    </source>
</evidence>
<dbReference type="GO" id="GO:0043190">
    <property type="term" value="C:ATP-binding cassette (ABC) transporter complex"/>
    <property type="evidence" value="ECO:0007669"/>
    <property type="project" value="InterPro"/>
</dbReference>
<sequence>MLDFSLVTQFFPFLLEASWLTLELTVLSTILGLILGLIAALMKISNSKPLMWLADFYLWVIRGTPVLVQILLMYFALPQFGIQLDAFVASVLALGINAGAYIAEIYRGGILSVPKGQVEAAESLGMTYPTIMRRVVLPQALRVSFPALGNQAISMLKDSSMASVITLPELMMTSQRFAATNYAFFEFYIVAAGLYLLMTTILSFFLNKMERRMSQSER</sequence>
<evidence type="ECO:0000256" key="7">
    <source>
        <dbReference type="ARBA" id="ARBA00023136"/>
    </source>
</evidence>
<evidence type="ECO:0000256" key="5">
    <source>
        <dbReference type="ARBA" id="ARBA00022970"/>
    </source>
</evidence>
<gene>
    <name evidence="10" type="ORF">EDM56_20645</name>
</gene>
<dbReference type="OrthoDB" id="9805999at2"/>
<dbReference type="Proteomes" id="UP000271031">
    <property type="component" value="Unassembled WGS sequence"/>
</dbReference>
<accession>A0A3M8DB38</accession>
<keyword evidence="5" id="KW-0029">Amino-acid transport</keyword>
<dbReference type="InterPro" id="IPR043429">
    <property type="entry name" value="ArtM/GltK/GlnP/TcyL/YhdX-like"/>
</dbReference>
<dbReference type="InterPro" id="IPR035906">
    <property type="entry name" value="MetI-like_sf"/>
</dbReference>
<dbReference type="GO" id="GO:0006865">
    <property type="term" value="P:amino acid transport"/>
    <property type="evidence" value="ECO:0007669"/>
    <property type="project" value="UniProtKB-KW"/>
</dbReference>
<dbReference type="GO" id="GO:0022857">
    <property type="term" value="F:transmembrane transporter activity"/>
    <property type="evidence" value="ECO:0007669"/>
    <property type="project" value="InterPro"/>
</dbReference>